<gene>
    <name evidence="1" type="ORF">SMRZ_LOCUS24538</name>
</gene>
<dbReference type="AlphaFoldDB" id="A0A183N8B3"/>
<dbReference type="EMBL" id="UZAI01020475">
    <property type="protein sequence ID" value="VDP51693.1"/>
    <property type="molecule type" value="Genomic_DNA"/>
</dbReference>
<evidence type="ECO:0000313" key="1">
    <source>
        <dbReference type="EMBL" id="VDP51693.1"/>
    </source>
</evidence>
<protein>
    <submittedName>
        <fullName evidence="1">Uncharacterized protein</fullName>
    </submittedName>
</protein>
<keyword evidence="2" id="KW-1185">Reference proteome</keyword>
<reference evidence="1 2" key="1">
    <citation type="submission" date="2018-11" db="EMBL/GenBank/DDBJ databases">
        <authorList>
            <consortium name="Pathogen Informatics"/>
        </authorList>
    </citation>
    <scope>NUCLEOTIDE SEQUENCE [LARGE SCALE GENOMIC DNA]</scope>
    <source>
        <strain evidence="1 2">Zambia</strain>
    </source>
</reference>
<dbReference type="Proteomes" id="UP000277204">
    <property type="component" value="Unassembled WGS sequence"/>
</dbReference>
<proteinExistence type="predicted"/>
<name>A0A183N8B3_9TREM</name>
<sequence length="150" mass="16724">MIITVELKSSLKHHNNNNNTSILLFTQQYLSQSKSQSPSKTLLLKLLCLLKQSITQPTLPNSRFKLLIQPSFLPPTQSPQQQNHQPTLSIVPLLSQIRETQPPISSPILTLPLQTTIQTPQTITPISLLLPPITTPSSTSSMQLLLLFQQ</sequence>
<organism evidence="1 2">
    <name type="scientific">Schistosoma margrebowiei</name>
    <dbReference type="NCBI Taxonomy" id="48269"/>
    <lineage>
        <taxon>Eukaryota</taxon>
        <taxon>Metazoa</taxon>
        <taxon>Spiralia</taxon>
        <taxon>Lophotrochozoa</taxon>
        <taxon>Platyhelminthes</taxon>
        <taxon>Trematoda</taxon>
        <taxon>Digenea</taxon>
        <taxon>Strigeidida</taxon>
        <taxon>Schistosomatoidea</taxon>
        <taxon>Schistosomatidae</taxon>
        <taxon>Schistosoma</taxon>
    </lineage>
</organism>
<accession>A0A183N8B3</accession>
<evidence type="ECO:0000313" key="2">
    <source>
        <dbReference type="Proteomes" id="UP000277204"/>
    </source>
</evidence>